<reference evidence="20 21" key="1">
    <citation type="submission" date="2010-10" db="EMBL/GenBank/DDBJ databases">
        <title>Complete sequence of Frankia sp. EuI1c.</title>
        <authorList>
            <consortium name="US DOE Joint Genome Institute"/>
            <person name="Lucas S."/>
            <person name="Copeland A."/>
            <person name="Lapidus A."/>
            <person name="Cheng J.-F."/>
            <person name="Bruce D."/>
            <person name="Goodwin L."/>
            <person name="Pitluck S."/>
            <person name="Chertkov O."/>
            <person name="Detter J.C."/>
            <person name="Han C."/>
            <person name="Tapia R."/>
            <person name="Land M."/>
            <person name="Hauser L."/>
            <person name="Jeffries C."/>
            <person name="Kyrpides N."/>
            <person name="Ivanova N."/>
            <person name="Mikhailova N."/>
            <person name="Beauchemin N."/>
            <person name="Sen A."/>
            <person name="Sur S.A."/>
            <person name="Gtari M."/>
            <person name="Wall L."/>
            <person name="Tisa L."/>
            <person name="Woyke T."/>
        </authorList>
    </citation>
    <scope>NUCLEOTIDE SEQUENCE [LARGE SCALE GENOMIC DNA]</scope>
    <source>
        <strain evidence="21">DSM 45817 / CECT 9037 / EuI1c</strain>
    </source>
</reference>
<dbReference type="NCBIfam" id="TIGR00209">
    <property type="entry name" value="galT_1"/>
    <property type="match status" value="1"/>
</dbReference>
<comment type="pathway">
    <text evidence="2 16">Carbohydrate metabolism; galactose metabolism.</text>
</comment>
<comment type="similarity">
    <text evidence="3 16">Belongs to the galactose-1-phosphate uridylyltransferase type 1 family.</text>
</comment>
<dbReference type="InterPro" id="IPR036265">
    <property type="entry name" value="HIT-like_sf"/>
</dbReference>
<evidence type="ECO:0000256" key="7">
    <source>
        <dbReference type="ARBA" id="ARBA00022695"/>
    </source>
</evidence>
<evidence type="ECO:0000256" key="1">
    <source>
        <dbReference type="ARBA" id="ARBA00001107"/>
    </source>
</evidence>
<dbReference type="AlphaFoldDB" id="E3IY03"/>
<dbReference type="CDD" id="cd00608">
    <property type="entry name" value="GalT"/>
    <property type="match status" value="1"/>
</dbReference>
<feature type="binding site" evidence="15">
    <location>
        <position position="315"/>
    </location>
    <ligand>
        <name>Fe cation</name>
        <dbReference type="ChEBI" id="CHEBI:24875"/>
    </ligand>
</feature>
<dbReference type="PIRSF" id="PIRSF000808">
    <property type="entry name" value="GalT"/>
    <property type="match status" value="1"/>
</dbReference>
<evidence type="ECO:0000256" key="5">
    <source>
        <dbReference type="ARBA" id="ARBA00016340"/>
    </source>
</evidence>
<feature type="compositionally biased region" description="Pro residues" evidence="17">
    <location>
        <begin position="1"/>
        <end position="19"/>
    </location>
</feature>
<evidence type="ECO:0000256" key="17">
    <source>
        <dbReference type="SAM" id="MobiDB-lite"/>
    </source>
</evidence>
<evidence type="ECO:0000256" key="4">
    <source>
        <dbReference type="ARBA" id="ARBA00012384"/>
    </source>
</evidence>
<keyword evidence="15" id="KW-0408">Iron</keyword>
<feature type="binding site" evidence="15">
    <location>
        <position position="337"/>
    </location>
    <ligand>
        <name>Fe cation</name>
        <dbReference type="ChEBI" id="CHEBI:24875"/>
    </ligand>
</feature>
<evidence type="ECO:0000313" key="20">
    <source>
        <dbReference type="EMBL" id="ADP81458.1"/>
    </source>
</evidence>
<dbReference type="HOGENOM" id="CLU_029960_0_1_11"/>
<feature type="binding site" evidence="15">
    <location>
        <position position="339"/>
    </location>
    <ligand>
        <name>Fe cation</name>
        <dbReference type="ChEBI" id="CHEBI:24875"/>
    </ligand>
</feature>
<evidence type="ECO:0000256" key="14">
    <source>
        <dbReference type="PIRSR" id="PIRSR000808-3"/>
    </source>
</evidence>
<evidence type="ECO:0000256" key="16">
    <source>
        <dbReference type="RuleBase" id="RU000506"/>
    </source>
</evidence>
<dbReference type="InParanoid" id="E3IY03"/>
<evidence type="ECO:0000256" key="2">
    <source>
        <dbReference type="ARBA" id="ARBA00004947"/>
    </source>
</evidence>
<keyword evidence="8 14" id="KW-0479">Metal-binding</keyword>
<dbReference type="FunFam" id="3.30.428.10:FF:000001">
    <property type="entry name" value="Galactose-1-phosphate uridylyltransferase"/>
    <property type="match status" value="1"/>
</dbReference>
<dbReference type="GO" id="GO:0008108">
    <property type="term" value="F:UDP-glucose:hexose-1-phosphate uridylyltransferase activity"/>
    <property type="evidence" value="ECO:0007669"/>
    <property type="project" value="UniProtKB-UniRule"/>
</dbReference>
<dbReference type="EC" id="2.7.7.12" evidence="4 12"/>
<proteinExistence type="inferred from homology"/>
<protein>
    <recommendedName>
        <fullName evidence="5 12">Galactose-1-phosphate uridylyltransferase</fullName>
        <ecNumber evidence="4 12">2.7.7.12</ecNumber>
    </recommendedName>
</protein>
<evidence type="ECO:0000256" key="8">
    <source>
        <dbReference type="ARBA" id="ARBA00022723"/>
    </source>
</evidence>
<dbReference type="EMBL" id="CP002299">
    <property type="protein sequence ID" value="ADP81458.1"/>
    <property type="molecule type" value="Genomic_DNA"/>
</dbReference>
<dbReference type="PANTHER" id="PTHR11943">
    <property type="entry name" value="GALACTOSE-1-PHOSPHATE URIDYLYLTRANSFERASE"/>
    <property type="match status" value="1"/>
</dbReference>
<evidence type="ECO:0000256" key="9">
    <source>
        <dbReference type="ARBA" id="ARBA00022833"/>
    </source>
</evidence>
<keyword evidence="6 16" id="KW-0808">Transferase</keyword>
<dbReference type="GO" id="GO:0005737">
    <property type="term" value="C:cytoplasm"/>
    <property type="evidence" value="ECO:0007669"/>
    <property type="project" value="TreeGrafter"/>
</dbReference>
<evidence type="ECO:0000256" key="3">
    <source>
        <dbReference type="ARBA" id="ARBA00010951"/>
    </source>
</evidence>
<feature type="binding site" evidence="14">
    <location>
        <position position="198"/>
    </location>
    <ligand>
        <name>Zn(2+)</name>
        <dbReference type="ChEBI" id="CHEBI:29105"/>
    </ligand>
</feature>
<evidence type="ECO:0000259" key="18">
    <source>
        <dbReference type="Pfam" id="PF01087"/>
    </source>
</evidence>
<dbReference type="OrthoDB" id="9769064at2"/>
<dbReference type="eggNOG" id="COG1085">
    <property type="taxonomic scope" value="Bacteria"/>
</dbReference>
<feature type="domain" description="Galactose-1-phosphate uridyl transferase C-terminal" evidence="19">
    <location>
        <begin position="219"/>
        <end position="379"/>
    </location>
</feature>
<evidence type="ECO:0000256" key="6">
    <source>
        <dbReference type="ARBA" id="ARBA00022679"/>
    </source>
</evidence>
<dbReference type="InterPro" id="IPR005850">
    <property type="entry name" value="GalP_Utransf_C"/>
</dbReference>
<keyword evidence="7 16" id="KW-0548">Nucleotidyltransferase</keyword>
<organism evidence="20 21">
    <name type="scientific">Pseudofrankia inefficax (strain DSM 45817 / CECT 9037 / DDB 130130 / EuI1c)</name>
    <name type="common">Frankia inefficax</name>
    <dbReference type="NCBI Taxonomy" id="298654"/>
    <lineage>
        <taxon>Bacteria</taxon>
        <taxon>Bacillati</taxon>
        <taxon>Actinomycetota</taxon>
        <taxon>Actinomycetes</taxon>
        <taxon>Frankiales</taxon>
        <taxon>Frankiaceae</taxon>
        <taxon>Pseudofrankia</taxon>
    </lineage>
</organism>
<dbReference type="NCBIfam" id="NF008724">
    <property type="entry name" value="PRK11720.1"/>
    <property type="match status" value="1"/>
</dbReference>
<dbReference type="InterPro" id="IPR001937">
    <property type="entry name" value="GalP_UDPtransf1"/>
</dbReference>
<sequence>MHALTPHPPGGEPPDAPPPSHRRFDPLRGRWILVSAGRDRRPWSGDSQAVSPPEAVSHDAACPLCPGNLRNLGDPGGGGGPELRNPAYVGPYVFTNDFPALRPDADRTLTDQDRRAASILTVGGIDVGELLRSEPEAGVCRVLCFGPRHDRHLAAMSDGELGAVVDTWVDQATELARQWRWVQIFENRGAAMGASSPHPHGQVWASASLPDEPAAEDARQLGYLRRHGRRLLVDYAEIERAAGERVVAANSAWLAVVPYWAVWPFETMLVPVRPVAGLPELDHELRASLVVIIRTLLAAYDGLFGVPFPYSMGWHGAPGPADSSPARSGAPDHWQLHAHFYPPLLRSASVRKFLVGYEMLAGAQRDITPERAAAMLRAVVGSS</sequence>
<feature type="active site" description="Tele-UMP-histidine intermediate" evidence="13">
    <location>
        <position position="200"/>
    </location>
</feature>
<dbReference type="STRING" id="298654.FraEuI1c_3449"/>
<feature type="binding site" evidence="14">
    <location>
        <position position="62"/>
    </location>
    <ligand>
        <name>Zn(2+)</name>
        <dbReference type="ChEBI" id="CHEBI:29105"/>
    </ligand>
</feature>
<dbReference type="InterPro" id="IPR005849">
    <property type="entry name" value="GalP_Utransf_N"/>
</dbReference>
<feature type="binding site" evidence="14">
    <location>
        <position position="65"/>
    </location>
    <ligand>
        <name>Zn(2+)</name>
        <dbReference type="ChEBI" id="CHEBI:29105"/>
    </ligand>
</feature>
<comment type="cofactor">
    <cofactor evidence="14">
        <name>Zn(2+)</name>
        <dbReference type="ChEBI" id="CHEBI:29105"/>
    </cofactor>
    <text evidence="14">Binds 1 zinc ion per subunit.</text>
</comment>
<dbReference type="PANTHER" id="PTHR11943:SF1">
    <property type="entry name" value="GALACTOSE-1-PHOSPHATE URIDYLYLTRANSFERASE"/>
    <property type="match status" value="1"/>
</dbReference>
<dbReference type="GO" id="GO:0008270">
    <property type="term" value="F:zinc ion binding"/>
    <property type="evidence" value="ECO:0007669"/>
    <property type="project" value="InterPro"/>
</dbReference>
<feature type="binding site" evidence="14">
    <location>
        <position position="149"/>
    </location>
    <ligand>
        <name>Zn(2+)</name>
        <dbReference type="ChEBI" id="CHEBI:29105"/>
    </ligand>
</feature>
<keyword evidence="21" id="KW-1185">Reference proteome</keyword>
<dbReference type="GO" id="GO:0033499">
    <property type="term" value="P:galactose catabolic process via UDP-galactose, Leloir pathway"/>
    <property type="evidence" value="ECO:0007669"/>
    <property type="project" value="TreeGrafter"/>
</dbReference>
<dbReference type="Pfam" id="PF01087">
    <property type="entry name" value="GalP_UDP_transf"/>
    <property type="match status" value="1"/>
</dbReference>
<evidence type="ECO:0000256" key="13">
    <source>
        <dbReference type="PIRSR" id="PIRSR000808-1"/>
    </source>
</evidence>
<evidence type="ECO:0000313" key="21">
    <source>
        <dbReference type="Proteomes" id="UP000002484"/>
    </source>
</evidence>
<feature type="region of interest" description="Disordered" evidence="17">
    <location>
        <begin position="1"/>
        <end position="25"/>
    </location>
</feature>
<feature type="domain" description="Galactose-1-phosphate uridyl transferase N-terminal" evidence="18">
    <location>
        <begin position="20"/>
        <end position="210"/>
    </location>
</feature>
<evidence type="ECO:0000256" key="12">
    <source>
        <dbReference type="NCBIfam" id="TIGR00209"/>
    </source>
</evidence>
<dbReference type="UniPathway" id="UPA00214"/>
<evidence type="ECO:0000256" key="11">
    <source>
        <dbReference type="ARBA" id="ARBA00023277"/>
    </source>
</evidence>
<dbReference type="PROSITE" id="PS00117">
    <property type="entry name" value="GAL_P_UDP_TRANSF_I"/>
    <property type="match status" value="1"/>
</dbReference>
<keyword evidence="10 16" id="KW-0299">Galactose metabolism</keyword>
<dbReference type="SUPFAM" id="SSF54197">
    <property type="entry name" value="HIT-like"/>
    <property type="match status" value="2"/>
</dbReference>
<comment type="cofactor">
    <cofactor evidence="15">
        <name>Fe cation</name>
        <dbReference type="ChEBI" id="CHEBI:24875"/>
    </cofactor>
    <text evidence="15">Binds 1 Fe cation per subunit.</text>
</comment>
<dbReference type="KEGG" id="fri:FraEuI1c_3449"/>
<dbReference type="RefSeq" id="WP_013424576.1">
    <property type="nucleotide sequence ID" value="NC_014666.1"/>
</dbReference>
<comment type="catalytic activity">
    <reaction evidence="1 16">
        <text>alpha-D-galactose 1-phosphate + UDP-alpha-D-glucose = alpha-D-glucose 1-phosphate + UDP-alpha-D-galactose</text>
        <dbReference type="Rhea" id="RHEA:13989"/>
        <dbReference type="ChEBI" id="CHEBI:58336"/>
        <dbReference type="ChEBI" id="CHEBI:58601"/>
        <dbReference type="ChEBI" id="CHEBI:58885"/>
        <dbReference type="ChEBI" id="CHEBI:66914"/>
        <dbReference type="EC" id="2.7.7.12"/>
    </reaction>
</comment>
<accession>E3IY03</accession>
<gene>
    <name evidence="20" type="ordered locus">FraEuI1c_3449</name>
</gene>
<feature type="binding site" evidence="15">
    <location>
        <position position="216"/>
    </location>
    <ligand>
        <name>Fe cation</name>
        <dbReference type="ChEBI" id="CHEBI:24875"/>
    </ligand>
</feature>
<dbReference type="Gene3D" id="3.30.428.10">
    <property type="entry name" value="HIT-like"/>
    <property type="match status" value="2"/>
</dbReference>
<keyword evidence="9 14" id="KW-0862">Zinc</keyword>
<dbReference type="Proteomes" id="UP000002484">
    <property type="component" value="Chromosome"/>
</dbReference>
<evidence type="ECO:0000256" key="10">
    <source>
        <dbReference type="ARBA" id="ARBA00023144"/>
    </source>
</evidence>
<keyword evidence="11 16" id="KW-0119">Carbohydrate metabolism</keyword>
<dbReference type="Pfam" id="PF02744">
    <property type="entry name" value="GalP_UDP_tr_C"/>
    <property type="match status" value="1"/>
</dbReference>
<name>E3IY03_PSEI1</name>
<evidence type="ECO:0000259" key="19">
    <source>
        <dbReference type="Pfam" id="PF02744"/>
    </source>
</evidence>
<dbReference type="InterPro" id="IPR019779">
    <property type="entry name" value="GalP_UDPtransf1_His-AS"/>
</dbReference>
<evidence type="ECO:0000256" key="15">
    <source>
        <dbReference type="PIRSR" id="PIRSR000808-4"/>
    </source>
</evidence>